<feature type="region of interest" description="Disordered" evidence="1">
    <location>
        <begin position="156"/>
        <end position="181"/>
    </location>
</feature>
<protein>
    <submittedName>
        <fullName evidence="2">Uncharacterized protein</fullName>
    </submittedName>
</protein>
<dbReference type="OrthoDB" id="10593349at2759"/>
<dbReference type="AlphaFoldDB" id="A0A9P7DVL1"/>
<proteinExistence type="predicted"/>
<gene>
    <name evidence="2" type="ORF">BJ212DRAFT_1304502</name>
</gene>
<dbReference type="GeneID" id="64627640"/>
<comment type="caution">
    <text evidence="2">The sequence shown here is derived from an EMBL/GenBank/DDBJ whole genome shotgun (WGS) entry which is preliminary data.</text>
</comment>
<evidence type="ECO:0000313" key="3">
    <source>
        <dbReference type="Proteomes" id="UP000807769"/>
    </source>
</evidence>
<keyword evidence="3" id="KW-1185">Reference proteome</keyword>
<accession>A0A9P7DVL1</accession>
<feature type="compositionally biased region" description="Polar residues" evidence="1">
    <location>
        <begin position="156"/>
        <end position="173"/>
    </location>
</feature>
<name>A0A9P7DVL1_9AGAM</name>
<sequence>MSVRGRAGCSRIWPCVLNHQERRRLFYYWVILKARLHRMAAEVTPLVETSGKENYERKIWRQRRQLSIWAMESLPKKYESLSSRFHKDAALSDYSGLMDNFPDELFMVHINVIYTAVLLGIFESAQQWSSNFLPTNDLDRKTLDWQASINTYAERTTVQRNKSSPSLAHSPSTHEAKHRQRKLKVIVHLHPQLVQ</sequence>
<evidence type="ECO:0000256" key="1">
    <source>
        <dbReference type="SAM" id="MobiDB-lite"/>
    </source>
</evidence>
<reference evidence="2" key="1">
    <citation type="journal article" date="2020" name="New Phytol.">
        <title>Comparative genomics reveals dynamic genome evolution in host specialist ectomycorrhizal fungi.</title>
        <authorList>
            <person name="Lofgren L.A."/>
            <person name="Nguyen N.H."/>
            <person name="Vilgalys R."/>
            <person name="Ruytinx J."/>
            <person name="Liao H.L."/>
            <person name="Branco S."/>
            <person name="Kuo A."/>
            <person name="LaButti K."/>
            <person name="Lipzen A."/>
            <person name="Andreopoulos W."/>
            <person name="Pangilinan J."/>
            <person name="Riley R."/>
            <person name="Hundley H."/>
            <person name="Na H."/>
            <person name="Barry K."/>
            <person name="Grigoriev I.V."/>
            <person name="Stajich J.E."/>
            <person name="Kennedy P.G."/>
        </authorList>
    </citation>
    <scope>NUCLEOTIDE SEQUENCE</scope>
    <source>
        <strain evidence="2">MN1</strain>
    </source>
</reference>
<organism evidence="2 3">
    <name type="scientific">Suillus subaureus</name>
    <dbReference type="NCBI Taxonomy" id="48587"/>
    <lineage>
        <taxon>Eukaryota</taxon>
        <taxon>Fungi</taxon>
        <taxon>Dikarya</taxon>
        <taxon>Basidiomycota</taxon>
        <taxon>Agaricomycotina</taxon>
        <taxon>Agaricomycetes</taxon>
        <taxon>Agaricomycetidae</taxon>
        <taxon>Boletales</taxon>
        <taxon>Suillineae</taxon>
        <taxon>Suillaceae</taxon>
        <taxon>Suillus</taxon>
    </lineage>
</organism>
<evidence type="ECO:0000313" key="2">
    <source>
        <dbReference type="EMBL" id="KAG1803992.1"/>
    </source>
</evidence>
<dbReference type="Proteomes" id="UP000807769">
    <property type="component" value="Unassembled WGS sequence"/>
</dbReference>
<dbReference type="EMBL" id="JABBWG010000064">
    <property type="protein sequence ID" value="KAG1803992.1"/>
    <property type="molecule type" value="Genomic_DNA"/>
</dbReference>
<dbReference type="RefSeq" id="XP_041186690.1">
    <property type="nucleotide sequence ID" value="XM_041333623.1"/>
</dbReference>